<reference evidence="5" key="1">
    <citation type="journal article" date="2022" name="bioRxiv">
        <title>Sequencing and chromosome-scale assembly of the giantPleurodeles waltlgenome.</title>
        <authorList>
            <person name="Brown T."/>
            <person name="Elewa A."/>
            <person name="Iarovenko S."/>
            <person name="Subramanian E."/>
            <person name="Araus A.J."/>
            <person name="Petzold A."/>
            <person name="Susuki M."/>
            <person name="Suzuki K.-i.T."/>
            <person name="Hayashi T."/>
            <person name="Toyoda A."/>
            <person name="Oliveira C."/>
            <person name="Osipova E."/>
            <person name="Leigh N.D."/>
            <person name="Simon A."/>
            <person name="Yun M.H."/>
        </authorList>
    </citation>
    <scope>NUCLEOTIDE SEQUENCE</scope>
    <source>
        <strain evidence="5">20211129_DDA</strain>
        <tissue evidence="5">Liver</tissue>
    </source>
</reference>
<dbReference type="AlphaFoldDB" id="A0AAV7RCI2"/>
<keyword evidence="1" id="KW-0677">Repeat</keyword>
<evidence type="ECO:0000313" key="6">
    <source>
        <dbReference type="Proteomes" id="UP001066276"/>
    </source>
</evidence>
<keyword evidence="6" id="KW-1185">Reference proteome</keyword>
<dbReference type="InterPro" id="IPR036770">
    <property type="entry name" value="Ankyrin_rpt-contain_sf"/>
</dbReference>
<dbReference type="Gene3D" id="1.25.40.20">
    <property type="entry name" value="Ankyrin repeat-containing domain"/>
    <property type="match status" value="2"/>
</dbReference>
<dbReference type="InterPro" id="IPR002110">
    <property type="entry name" value="Ankyrin_rpt"/>
</dbReference>
<dbReference type="InterPro" id="IPR050776">
    <property type="entry name" value="Ank_Repeat/CDKN_Inhibitor"/>
</dbReference>
<dbReference type="Pfam" id="PF12796">
    <property type="entry name" value="Ank_2"/>
    <property type="match status" value="1"/>
</dbReference>
<evidence type="ECO:0000313" key="5">
    <source>
        <dbReference type="EMBL" id="KAJ1149185.1"/>
    </source>
</evidence>
<keyword evidence="2 3" id="KW-0040">ANK repeat</keyword>
<dbReference type="PANTHER" id="PTHR24201">
    <property type="entry name" value="ANK_REP_REGION DOMAIN-CONTAINING PROTEIN"/>
    <property type="match status" value="1"/>
</dbReference>
<dbReference type="PANTHER" id="PTHR24201:SF15">
    <property type="entry name" value="ANKYRIN REPEAT DOMAIN-CONTAINING PROTEIN 66"/>
    <property type="match status" value="1"/>
</dbReference>
<feature type="region of interest" description="Disordered" evidence="4">
    <location>
        <begin position="216"/>
        <end position="251"/>
    </location>
</feature>
<evidence type="ECO:0000256" key="2">
    <source>
        <dbReference type="ARBA" id="ARBA00023043"/>
    </source>
</evidence>
<proteinExistence type="predicted"/>
<accession>A0AAV7RCI2</accession>
<gene>
    <name evidence="5" type="ORF">NDU88_002002</name>
</gene>
<evidence type="ECO:0008006" key="7">
    <source>
        <dbReference type="Google" id="ProtNLM"/>
    </source>
</evidence>
<dbReference type="SMART" id="SM00248">
    <property type="entry name" value="ANK"/>
    <property type="match status" value="4"/>
</dbReference>
<name>A0AAV7RCI2_PLEWA</name>
<protein>
    <recommendedName>
        <fullName evidence="7">Ankyrin repeat domain-containing protein 66</fullName>
    </recommendedName>
</protein>
<evidence type="ECO:0000256" key="3">
    <source>
        <dbReference type="PROSITE-ProRule" id="PRU00023"/>
    </source>
</evidence>
<dbReference type="PROSITE" id="PS50297">
    <property type="entry name" value="ANK_REP_REGION"/>
    <property type="match status" value="1"/>
</dbReference>
<dbReference type="Proteomes" id="UP001066276">
    <property type="component" value="Chromosome 5"/>
</dbReference>
<organism evidence="5 6">
    <name type="scientific">Pleurodeles waltl</name>
    <name type="common">Iberian ribbed newt</name>
    <dbReference type="NCBI Taxonomy" id="8319"/>
    <lineage>
        <taxon>Eukaryota</taxon>
        <taxon>Metazoa</taxon>
        <taxon>Chordata</taxon>
        <taxon>Craniata</taxon>
        <taxon>Vertebrata</taxon>
        <taxon>Euteleostomi</taxon>
        <taxon>Amphibia</taxon>
        <taxon>Batrachia</taxon>
        <taxon>Caudata</taxon>
        <taxon>Salamandroidea</taxon>
        <taxon>Salamandridae</taxon>
        <taxon>Pleurodelinae</taxon>
        <taxon>Pleurodeles</taxon>
    </lineage>
</organism>
<evidence type="ECO:0000256" key="1">
    <source>
        <dbReference type="ARBA" id="ARBA00022737"/>
    </source>
</evidence>
<dbReference type="EMBL" id="JANPWB010000009">
    <property type="protein sequence ID" value="KAJ1149185.1"/>
    <property type="molecule type" value="Genomic_DNA"/>
</dbReference>
<dbReference type="SUPFAM" id="SSF48403">
    <property type="entry name" value="Ankyrin repeat"/>
    <property type="match status" value="1"/>
</dbReference>
<feature type="repeat" description="ANK" evidence="3">
    <location>
        <begin position="91"/>
        <end position="123"/>
    </location>
</feature>
<comment type="caution">
    <text evidence="5">The sequence shown here is derived from an EMBL/GenBank/DDBJ whole genome shotgun (WGS) entry which is preliminary data.</text>
</comment>
<evidence type="ECO:0000256" key="4">
    <source>
        <dbReference type="SAM" id="MobiDB-lite"/>
    </source>
</evidence>
<dbReference type="PROSITE" id="PS50088">
    <property type="entry name" value="ANK_REPEAT"/>
    <property type="match status" value="1"/>
</dbReference>
<sequence>MQNKLMNKKIKLGSLVVFKKREIKTEEGEKENARGSLLRGNQGIRPGGRAFDKMSDMTELHQAAALGDYDLVAEVLRKGLCDPNHKDMDWNDRTPLHWAAAKGQSDMVKLLIEKGARSCLRTDAGWTPAHFAAESGRLVVLRCLHSLHAPIDLPDLGGDTPKRIAEIYGHQDCVKYLETAEMECRDFRLMAELQGEPLDETDEDWEAKKKEYEECELINKTPRARTTDEPKAPPSISAKKRYGKDTKTGRR</sequence>